<evidence type="ECO:0000256" key="1">
    <source>
        <dbReference type="ARBA" id="ARBA00008645"/>
    </source>
</evidence>
<dbReference type="InParanoid" id="A0A401H6T8"/>
<comment type="similarity">
    <text evidence="1">Belongs to the AB hydrolase superfamily.</text>
</comment>
<dbReference type="STRING" id="139825.A0A401H6T8"/>
<evidence type="ECO:0000256" key="2">
    <source>
        <dbReference type="ARBA" id="ARBA00022801"/>
    </source>
</evidence>
<comment type="caution">
    <text evidence="4">The sequence shown here is derived from an EMBL/GenBank/DDBJ whole genome shotgun (WGS) entry which is preliminary data.</text>
</comment>
<accession>A0A401H6T8</accession>
<dbReference type="AlphaFoldDB" id="A0A401H6T8"/>
<evidence type="ECO:0000259" key="3">
    <source>
        <dbReference type="Pfam" id="PF00561"/>
    </source>
</evidence>
<dbReference type="EMBL" id="BFAD01000018">
    <property type="protein sequence ID" value="GBE90134.1"/>
    <property type="molecule type" value="Genomic_DNA"/>
</dbReference>
<dbReference type="PANTHER" id="PTHR46118">
    <property type="entry name" value="PROTEIN ABHD11"/>
    <property type="match status" value="1"/>
</dbReference>
<dbReference type="SUPFAM" id="SSF53474">
    <property type="entry name" value="alpha/beta-Hydrolases"/>
    <property type="match status" value="1"/>
</dbReference>
<evidence type="ECO:0000313" key="5">
    <source>
        <dbReference type="Proteomes" id="UP000287166"/>
    </source>
</evidence>
<evidence type="ECO:0000313" key="4">
    <source>
        <dbReference type="EMBL" id="GBE90134.1"/>
    </source>
</evidence>
<keyword evidence="5" id="KW-1185">Reference proteome</keyword>
<dbReference type="Gene3D" id="3.40.50.1820">
    <property type="entry name" value="alpha/beta hydrolase"/>
    <property type="match status" value="1"/>
</dbReference>
<name>A0A401H6T8_9APHY</name>
<organism evidence="4 5">
    <name type="scientific">Sparassis crispa</name>
    <dbReference type="NCBI Taxonomy" id="139825"/>
    <lineage>
        <taxon>Eukaryota</taxon>
        <taxon>Fungi</taxon>
        <taxon>Dikarya</taxon>
        <taxon>Basidiomycota</taxon>
        <taxon>Agaricomycotina</taxon>
        <taxon>Agaricomycetes</taxon>
        <taxon>Polyporales</taxon>
        <taxon>Sparassidaceae</taxon>
        <taxon>Sparassis</taxon>
    </lineage>
</organism>
<dbReference type="FunCoup" id="A0A401H6T8">
    <property type="interactions" value="279"/>
</dbReference>
<dbReference type="InterPro" id="IPR029058">
    <property type="entry name" value="AB_hydrolase_fold"/>
</dbReference>
<gene>
    <name evidence="4" type="ORF">SCP_1801580</name>
</gene>
<dbReference type="Pfam" id="PF00561">
    <property type="entry name" value="Abhydrolase_1"/>
    <property type="match status" value="1"/>
</dbReference>
<dbReference type="PANTHER" id="PTHR46118:SF4">
    <property type="entry name" value="PROTEIN ABHD11"/>
    <property type="match status" value="1"/>
</dbReference>
<dbReference type="Proteomes" id="UP000287166">
    <property type="component" value="Unassembled WGS sequence"/>
</dbReference>
<reference evidence="4 5" key="1">
    <citation type="journal article" date="2018" name="Sci. Rep.">
        <title>Genome sequence of the cauliflower mushroom Sparassis crispa (Hanabiratake) and its association with beneficial usage.</title>
        <authorList>
            <person name="Kiyama R."/>
            <person name="Furutani Y."/>
            <person name="Kawaguchi K."/>
            <person name="Nakanishi T."/>
        </authorList>
    </citation>
    <scope>NUCLEOTIDE SEQUENCE [LARGE SCALE GENOMIC DNA]</scope>
</reference>
<keyword evidence="2 4" id="KW-0378">Hydrolase</keyword>
<dbReference type="OrthoDB" id="8119704at2759"/>
<dbReference type="FunFam" id="3.40.50.1820:FF:000039">
    <property type="entry name" value="Esterase ybfF"/>
    <property type="match status" value="1"/>
</dbReference>
<dbReference type="RefSeq" id="XP_027621047.1">
    <property type="nucleotide sequence ID" value="XM_027765246.1"/>
</dbReference>
<dbReference type="InterPro" id="IPR000073">
    <property type="entry name" value="AB_hydrolase_1"/>
</dbReference>
<proteinExistence type="inferred from homology"/>
<dbReference type="GO" id="GO:0005739">
    <property type="term" value="C:mitochondrion"/>
    <property type="evidence" value="ECO:0007669"/>
    <property type="project" value="TreeGrafter"/>
</dbReference>
<protein>
    <submittedName>
        <fullName evidence="4">Abhydrolase domain-containing protein</fullName>
    </submittedName>
</protein>
<dbReference type="GO" id="GO:0052689">
    <property type="term" value="F:carboxylic ester hydrolase activity"/>
    <property type="evidence" value="ECO:0007669"/>
    <property type="project" value="TreeGrafter"/>
</dbReference>
<sequence>MSALLLSFGPRTANICRSRALQRAFLSRQAGQPVHLRYDKLAPEDGMESGCPLVILHGLFGTKRNWLSLSKAFMKDLHRSIYSLDLRNHGSSPHAAPMTYAHMAEDVVQFCKEHSLSRVSLLGHSMGGKVAMTVALGSNTPPDLLEQLIVADIAPSKGDLSPTFRNYVKAMQIIEERKVTSRREAQDILSDYEQDPMIRAFLLTNLIESHGVMKFRIPLDIIGPNISELGSFPYEPGERQWNGPTLFVKGNQSKYINKNNIPLAKEFFPRMVLKTLDAGHWVHAEKPNEFKELVTDFIKNVRG</sequence>
<dbReference type="GeneID" id="38787051"/>
<feature type="domain" description="AB hydrolase-1" evidence="3">
    <location>
        <begin position="52"/>
        <end position="138"/>
    </location>
</feature>